<sequence>MLPLDDRIKQIREECNAVIDKHAAEIAAETGNVVPVPSIRRDIELRARGCPCAQAMYVLHGEKAAEHLERA</sequence>
<dbReference type="RefSeq" id="WP_237869084.1">
    <property type="nucleotide sequence ID" value="NZ_JAKLUA010000001.1"/>
</dbReference>
<name>A0ABS9LFY4_9BRAD</name>
<comment type="caution">
    <text evidence="1">The sequence shown here is derived from an EMBL/GenBank/DDBJ whole genome shotgun (WGS) entry which is preliminary data.</text>
</comment>
<dbReference type="Proteomes" id="UP001139012">
    <property type="component" value="Unassembled WGS sequence"/>
</dbReference>
<organism evidence="1 2">
    <name type="scientific">Bradyrhizobium zhengyangense</name>
    <dbReference type="NCBI Taxonomy" id="2911009"/>
    <lineage>
        <taxon>Bacteria</taxon>
        <taxon>Pseudomonadati</taxon>
        <taxon>Pseudomonadota</taxon>
        <taxon>Alphaproteobacteria</taxon>
        <taxon>Hyphomicrobiales</taxon>
        <taxon>Nitrobacteraceae</taxon>
        <taxon>Bradyrhizobium</taxon>
    </lineage>
</organism>
<protein>
    <submittedName>
        <fullName evidence="1">Uncharacterized protein</fullName>
    </submittedName>
</protein>
<gene>
    <name evidence="1" type="ORF">L6637_02890</name>
</gene>
<evidence type="ECO:0000313" key="1">
    <source>
        <dbReference type="EMBL" id="MCG2665878.1"/>
    </source>
</evidence>
<evidence type="ECO:0000313" key="2">
    <source>
        <dbReference type="Proteomes" id="UP001139012"/>
    </source>
</evidence>
<proteinExistence type="predicted"/>
<reference evidence="1" key="1">
    <citation type="submission" date="2022-01" db="EMBL/GenBank/DDBJ databases">
        <title>Genome sequnece data of strain Bradyrhizobium sp. nov.</title>
        <authorList>
            <person name="Zhang J."/>
        </authorList>
    </citation>
    <scope>NUCLEOTIDE SEQUENCE</scope>
    <source>
        <strain evidence="1">WYCCWR 12774</strain>
    </source>
</reference>
<keyword evidence="2" id="KW-1185">Reference proteome</keyword>
<accession>A0ABS9LFY4</accession>
<dbReference type="EMBL" id="JAKLUA010000001">
    <property type="protein sequence ID" value="MCG2665878.1"/>
    <property type="molecule type" value="Genomic_DNA"/>
</dbReference>